<evidence type="ECO:0000313" key="2">
    <source>
        <dbReference type="Proteomes" id="UP000179807"/>
    </source>
</evidence>
<name>A0A1J4J6Z2_9EUKA</name>
<dbReference type="InterPro" id="IPR036971">
    <property type="entry name" value="PDEase_catalytic_dom_sf"/>
</dbReference>
<proteinExistence type="predicted"/>
<keyword evidence="2" id="KW-1185">Reference proteome</keyword>
<dbReference type="Proteomes" id="UP000179807">
    <property type="component" value="Unassembled WGS sequence"/>
</dbReference>
<evidence type="ECO:0000313" key="1">
    <source>
        <dbReference type="EMBL" id="OHS92956.1"/>
    </source>
</evidence>
<dbReference type="GeneID" id="94831157"/>
<sequence>MTERIKFSTASELLREDTFEAERLMELHTLHDYKERQISRLRQEERELMQIIADGKEIITAYGASFGPNSESFNDVIPQIIMKETDIEITKSNSARGPHEKPEHSKISLSGSASNLIDELQQALSNQPLKDGPGMSIAQRQSHTFAQSRQNYFPIPQISNILDELEEMTDYSLFFSQFPLSLILVTGFYENSFPIDTILSSIENWTVKKRQNFFTELFKDMRKCAKFMNLIFEIANLLTIYSLTNLCESILPHYFNAKRVCFLFHDSQNEELVFIKEKIKIRFPVKQGIFMRSLLSQSPVESSIEDPEVSQSDKVIIQQNKQIFIIPVLSIRSQFHVEGLLVIFDKLGGVKSADYLCSSIIARCIAQIVPSLKTLEENALRRSAFQSSVDTYVSLCTSSDLASLVTNISSSFCDYFNCEAVRIFKVFHRTQTYREVTRYETLENAFPFTSGIIGSCIANCSSINLSKPQFYENYNTEVDCYDANSFSSSLLVGTISDERRVCKWAIALYNKKERSSFTPLDEESLSTICVHLFPLLHNSWSDKKLKQTINHSKKQLAQAEALTDTIASLRSPTDIESMLIRMNKFFKANTQYSQVTLYSLNAFRRELVSHNMNPMDVIPLDSDDPVAECARTGKLIERKNQINDTHMIFLAVLNSASSVIGVFKIGGASDSELLKNLNNVSSTSLESRGSQSSLTMLNTFRSSSRLLSFLNLETCRGDLNDEEKIAQDNETVLKMMKMWQKVAGSVLEGAQKHLLYSKRKQLIDHMSIALYDNLFESSFKVWQEVQCLVDSFDNLDYSAVNIESPVITDLVFANTSELSEKTVQLIRTLQSLNAIDQSIFTPQTTEKTKNENITSFIEDDGKQCPFLTTSAIDLLSMEEGLLIQNIVQSFNELAILQFLEISENDAMEFIMELRGLHPPNTFRNWRLAVDHFQFAAFLMLNTSFGKAMSDAEMIGVLLFLLALYSDPPDSMNDVTPLKRARFTLETSGMFSTISSFFTACAWCKIHIFKSIPPDDMVSIWNLLDELEMTGNPDAFLNATPALLLCCVARNSHMMRETGVTIKWYNLKLKEDTAEELLDDLDEIKEFQLQFENDAVMEPLMEEAAKIDPNITSLMQRFKSNCNSILGK</sequence>
<dbReference type="GO" id="GO:0004114">
    <property type="term" value="F:3',5'-cyclic-nucleotide phosphodiesterase activity"/>
    <property type="evidence" value="ECO:0007669"/>
    <property type="project" value="InterPro"/>
</dbReference>
<dbReference type="RefSeq" id="XP_068346093.1">
    <property type="nucleotide sequence ID" value="XM_068496453.1"/>
</dbReference>
<dbReference type="Gene3D" id="3.30.450.40">
    <property type="match status" value="1"/>
</dbReference>
<dbReference type="OrthoDB" id="10451505at2759"/>
<dbReference type="SUPFAM" id="SSF109604">
    <property type="entry name" value="HD-domain/PDEase-like"/>
    <property type="match status" value="1"/>
</dbReference>
<reference evidence="1" key="1">
    <citation type="submission" date="2016-10" db="EMBL/GenBank/DDBJ databases">
        <authorList>
            <person name="Benchimol M."/>
            <person name="Almeida L.G."/>
            <person name="Vasconcelos A.T."/>
            <person name="Perreira-Neves A."/>
            <person name="Rosa I.A."/>
            <person name="Tasca T."/>
            <person name="Bogo M.R."/>
            <person name="de Souza W."/>
        </authorList>
    </citation>
    <scope>NUCLEOTIDE SEQUENCE [LARGE SCALE GENOMIC DNA]</scope>
    <source>
        <strain evidence="1">K</strain>
    </source>
</reference>
<protein>
    <submittedName>
        <fullName evidence="1">Uncharacterized protein</fullName>
    </submittedName>
</protein>
<dbReference type="EMBL" id="MLAK01001448">
    <property type="protein sequence ID" value="OHS92956.1"/>
    <property type="molecule type" value="Genomic_DNA"/>
</dbReference>
<dbReference type="AlphaFoldDB" id="A0A1J4J6Z2"/>
<accession>A0A1J4J6Z2</accession>
<dbReference type="SUPFAM" id="SSF55781">
    <property type="entry name" value="GAF domain-like"/>
    <property type="match status" value="2"/>
</dbReference>
<dbReference type="VEuPathDB" id="TrichDB:TRFO_12140"/>
<comment type="caution">
    <text evidence="1">The sequence shown here is derived from an EMBL/GenBank/DDBJ whole genome shotgun (WGS) entry which is preliminary data.</text>
</comment>
<gene>
    <name evidence="1" type="ORF">TRFO_12140</name>
</gene>
<organism evidence="1 2">
    <name type="scientific">Tritrichomonas foetus</name>
    <dbReference type="NCBI Taxonomy" id="1144522"/>
    <lineage>
        <taxon>Eukaryota</taxon>
        <taxon>Metamonada</taxon>
        <taxon>Parabasalia</taxon>
        <taxon>Tritrichomonadida</taxon>
        <taxon>Tritrichomonadidae</taxon>
        <taxon>Tritrichomonas</taxon>
    </lineage>
</organism>
<dbReference type="InterPro" id="IPR029016">
    <property type="entry name" value="GAF-like_dom_sf"/>
</dbReference>
<dbReference type="Gene3D" id="1.10.1300.10">
    <property type="entry name" value="3'5'-cyclic nucleotide phosphodiesterase, catalytic domain"/>
    <property type="match status" value="1"/>
</dbReference>
<dbReference type="GO" id="GO:0007165">
    <property type="term" value="P:signal transduction"/>
    <property type="evidence" value="ECO:0007669"/>
    <property type="project" value="InterPro"/>
</dbReference>